<proteinExistence type="predicted"/>
<accession>A0AAE5CC69</accession>
<evidence type="ECO:0000313" key="2">
    <source>
        <dbReference type="Proteomes" id="UP000702544"/>
    </source>
</evidence>
<dbReference type="AlphaFoldDB" id="A0AAE5CC69"/>
<name>A0AAE5CC69_9BACT</name>
<reference evidence="1 2" key="1">
    <citation type="submission" date="2020-01" db="EMBL/GenBank/DDBJ databases">
        <title>Genomes assembled from Gulf of Kutch pelagic sediment metagenomes.</title>
        <authorList>
            <person name="Chandrashekar M."/>
            <person name="Mahajan M.S."/>
            <person name="Dave K.J."/>
            <person name="Vatsa P."/>
            <person name="Nathani N.M."/>
        </authorList>
    </citation>
    <scope>NUCLEOTIDE SEQUENCE [LARGE SCALE GENOMIC DNA]</scope>
    <source>
        <strain evidence="1">KS3-K002</strain>
    </source>
</reference>
<gene>
    <name evidence="1" type="ORF">GWO12_16900</name>
</gene>
<dbReference type="EMBL" id="JAACAK010000148">
    <property type="protein sequence ID" value="NIR76757.1"/>
    <property type="molecule type" value="Genomic_DNA"/>
</dbReference>
<protein>
    <submittedName>
        <fullName evidence="1">Uncharacterized protein</fullName>
    </submittedName>
</protein>
<organism evidence="1 2">
    <name type="scientific">Candidatus Kutchimonas denitrificans</name>
    <dbReference type="NCBI Taxonomy" id="3056748"/>
    <lineage>
        <taxon>Bacteria</taxon>
        <taxon>Pseudomonadati</taxon>
        <taxon>Gemmatimonadota</taxon>
        <taxon>Gemmatimonadia</taxon>
        <taxon>Candidatus Palauibacterales</taxon>
        <taxon>Candidatus Palauibacteraceae</taxon>
        <taxon>Candidatus Kutchimonas</taxon>
    </lineage>
</organism>
<comment type="caution">
    <text evidence="1">The sequence shown here is derived from an EMBL/GenBank/DDBJ whole genome shotgun (WGS) entry which is preliminary data.</text>
</comment>
<evidence type="ECO:0000313" key="1">
    <source>
        <dbReference type="EMBL" id="NIR76757.1"/>
    </source>
</evidence>
<dbReference type="Proteomes" id="UP000702544">
    <property type="component" value="Unassembled WGS sequence"/>
</dbReference>
<sequence>MENKVFFGAAKFALQEHWWQAEKPPVYTIGRELSALKPWRKQVDDDELLIEALKLYEGSPLMLLYAHKKGNNHILNRLLAKARQKRETHRNHVSEGLKDFARGILNDETPSTGTDG</sequence>